<dbReference type="Pfam" id="PF13407">
    <property type="entry name" value="Peripla_BP_4"/>
    <property type="match status" value="1"/>
</dbReference>
<evidence type="ECO:0000256" key="2">
    <source>
        <dbReference type="ARBA" id="ARBA00007639"/>
    </source>
</evidence>
<dbReference type="Gene3D" id="3.40.50.2300">
    <property type="match status" value="2"/>
</dbReference>
<keyword evidence="6" id="KW-1185">Reference proteome</keyword>
<dbReference type="InterPro" id="IPR028082">
    <property type="entry name" value="Peripla_BP_I"/>
</dbReference>
<feature type="chain" id="PRO_5037358087" evidence="3">
    <location>
        <begin position="22"/>
        <end position="326"/>
    </location>
</feature>
<dbReference type="InterPro" id="IPR050555">
    <property type="entry name" value="Bact_Solute-Bind_Prot2"/>
</dbReference>
<dbReference type="EMBL" id="JAEQNC010000003">
    <property type="protein sequence ID" value="MBL0371553.1"/>
    <property type="molecule type" value="Genomic_DNA"/>
</dbReference>
<dbReference type="RefSeq" id="WP_201654566.1">
    <property type="nucleotide sequence ID" value="NZ_JAEQNC010000003.1"/>
</dbReference>
<protein>
    <submittedName>
        <fullName evidence="5">Sugar ABC transporter substrate-binding protein</fullName>
    </submittedName>
</protein>
<evidence type="ECO:0000313" key="6">
    <source>
        <dbReference type="Proteomes" id="UP000633219"/>
    </source>
</evidence>
<name>A0A936YL42_9HYPH</name>
<feature type="domain" description="Periplasmic binding protein" evidence="4">
    <location>
        <begin position="36"/>
        <end position="290"/>
    </location>
</feature>
<gene>
    <name evidence="5" type="ORF">JJB09_05890</name>
</gene>
<dbReference type="PANTHER" id="PTHR30036:SF7">
    <property type="entry name" value="ABC TRANSPORTER PERIPLASMIC-BINDING PROTEIN YPHF"/>
    <property type="match status" value="1"/>
</dbReference>
<dbReference type="PANTHER" id="PTHR30036">
    <property type="entry name" value="D-XYLOSE-BINDING PERIPLASMIC PROTEIN"/>
    <property type="match status" value="1"/>
</dbReference>
<keyword evidence="3" id="KW-0732">Signal</keyword>
<evidence type="ECO:0000256" key="1">
    <source>
        <dbReference type="ARBA" id="ARBA00004418"/>
    </source>
</evidence>
<sequence>MKMLMKGLVLGAGLLASTALGARAEGLNIVFTHHSSASNTFWQAVKKGFDDACEKVQANCQMVFTQTEGSVEQQLANMEAALARKPDALLTSIVDDKAFDGVLDKAVKDGVIVIGVNVDDSQGAEGSARQAFVGQGFRPAGYSLGKAMSEKFPKDGPIKVLVGISAPGQSWSELRGGGVMDFLEDFKKANPGRDITYERIDSGTDLAVTADRVGAYLNAHPDTTAYFDTGFWHAAVARVLKDRGIEPGKVLLGGFDLVPEVVQQMQTGYVQVQVDQQPYMQGFMPVLQVYLAKKAGLSPANIDTGQGIVRPDQADAIMELSKQGLR</sequence>
<evidence type="ECO:0000259" key="4">
    <source>
        <dbReference type="Pfam" id="PF13407"/>
    </source>
</evidence>
<dbReference type="GO" id="GO:0030246">
    <property type="term" value="F:carbohydrate binding"/>
    <property type="evidence" value="ECO:0007669"/>
    <property type="project" value="TreeGrafter"/>
</dbReference>
<comment type="subcellular location">
    <subcellularLocation>
        <location evidence="1">Periplasm</location>
    </subcellularLocation>
</comment>
<dbReference type="InterPro" id="IPR025997">
    <property type="entry name" value="SBP_2_dom"/>
</dbReference>
<evidence type="ECO:0000256" key="3">
    <source>
        <dbReference type="SAM" id="SignalP"/>
    </source>
</evidence>
<dbReference type="GO" id="GO:0030288">
    <property type="term" value="C:outer membrane-bounded periplasmic space"/>
    <property type="evidence" value="ECO:0007669"/>
    <property type="project" value="TreeGrafter"/>
</dbReference>
<comment type="similarity">
    <text evidence="2">Belongs to the bacterial solute-binding protein 2 family.</text>
</comment>
<organism evidence="5 6">
    <name type="scientific">Rhizobium setariae</name>
    <dbReference type="NCBI Taxonomy" id="2801340"/>
    <lineage>
        <taxon>Bacteria</taxon>
        <taxon>Pseudomonadati</taxon>
        <taxon>Pseudomonadota</taxon>
        <taxon>Alphaproteobacteria</taxon>
        <taxon>Hyphomicrobiales</taxon>
        <taxon>Rhizobiaceae</taxon>
        <taxon>Rhizobium/Agrobacterium group</taxon>
        <taxon>Rhizobium</taxon>
    </lineage>
</organism>
<proteinExistence type="inferred from homology"/>
<evidence type="ECO:0000313" key="5">
    <source>
        <dbReference type="EMBL" id="MBL0371553.1"/>
    </source>
</evidence>
<feature type="signal peptide" evidence="3">
    <location>
        <begin position="1"/>
        <end position="21"/>
    </location>
</feature>
<dbReference type="Proteomes" id="UP000633219">
    <property type="component" value="Unassembled WGS sequence"/>
</dbReference>
<dbReference type="AlphaFoldDB" id="A0A936YL42"/>
<comment type="caution">
    <text evidence="5">The sequence shown here is derived from an EMBL/GenBank/DDBJ whole genome shotgun (WGS) entry which is preliminary data.</text>
</comment>
<accession>A0A936YL42</accession>
<reference evidence="5" key="1">
    <citation type="submission" date="2021-01" db="EMBL/GenBank/DDBJ databases">
        <title>Rhizobium sp. strain KVB221 16S ribosomal RNA gene Genome sequencing and assembly.</title>
        <authorList>
            <person name="Kang M."/>
        </authorList>
    </citation>
    <scope>NUCLEOTIDE SEQUENCE</scope>
    <source>
        <strain evidence="5">KVB221</strain>
    </source>
</reference>
<dbReference type="SUPFAM" id="SSF53822">
    <property type="entry name" value="Periplasmic binding protein-like I"/>
    <property type="match status" value="1"/>
</dbReference>
<dbReference type="CDD" id="cd19965">
    <property type="entry name" value="PBP1_ABC_sugar_binding-like"/>
    <property type="match status" value="1"/>
</dbReference>